<dbReference type="AlphaFoldDB" id="A0AAV2CD93"/>
<accession>A0AAV2CD93</accession>
<protein>
    <submittedName>
        <fullName evidence="1">Uncharacterized protein</fullName>
    </submittedName>
</protein>
<dbReference type="EMBL" id="OZ034813">
    <property type="protein sequence ID" value="CAL1353984.1"/>
    <property type="molecule type" value="Genomic_DNA"/>
</dbReference>
<gene>
    <name evidence="1" type="ORF">LTRI10_LOCUS1842</name>
</gene>
<proteinExistence type="predicted"/>
<reference evidence="1 2" key="1">
    <citation type="submission" date="2024-04" db="EMBL/GenBank/DDBJ databases">
        <authorList>
            <person name="Fracassetti M."/>
        </authorList>
    </citation>
    <scope>NUCLEOTIDE SEQUENCE [LARGE SCALE GENOMIC DNA]</scope>
</reference>
<dbReference type="Proteomes" id="UP001497516">
    <property type="component" value="Chromosome 1"/>
</dbReference>
<evidence type="ECO:0000313" key="2">
    <source>
        <dbReference type="Proteomes" id="UP001497516"/>
    </source>
</evidence>
<keyword evidence="2" id="KW-1185">Reference proteome</keyword>
<name>A0AAV2CD93_9ROSI</name>
<organism evidence="1 2">
    <name type="scientific">Linum trigynum</name>
    <dbReference type="NCBI Taxonomy" id="586398"/>
    <lineage>
        <taxon>Eukaryota</taxon>
        <taxon>Viridiplantae</taxon>
        <taxon>Streptophyta</taxon>
        <taxon>Embryophyta</taxon>
        <taxon>Tracheophyta</taxon>
        <taxon>Spermatophyta</taxon>
        <taxon>Magnoliopsida</taxon>
        <taxon>eudicotyledons</taxon>
        <taxon>Gunneridae</taxon>
        <taxon>Pentapetalae</taxon>
        <taxon>rosids</taxon>
        <taxon>fabids</taxon>
        <taxon>Malpighiales</taxon>
        <taxon>Linaceae</taxon>
        <taxon>Linum</taxon>
    </lineage>
</organism>
<evidence type="ECO:0000313" key="1">
    <source>
        <dbReference type="EMBL" id="CAL1353984.1"/>
    </source>
</evidence>
<sequence>MTHTWSATNVVSSTAVPPSLFAVSLKFSAVLLDSKGHRFGHAISGKTNATAGAEFVSVDVDLIFRGGNSCGAV</sequence>